<dbReference type="Proteomes" id="UP000758155">
    <property type="component" value="Unassembled WGS sequence"/>
</dbReference>
<evidence type="ECO:0000313" key="3">
    <source>
        <dbReference type="Proteomes" id="UP000758155"/>
    </source>
</evidence>
<proteinExistence type="predicted"/>
<evidence type="ECO:0000313" key="2">
    <source>
        <dbReference type="EMBL" id="KAF3035297.1"/>
    </source>
</evidence>
<dbReference type="AlphaFoldDB" id="A0A9P4WL75"/>
<feature type="region of interest" description="Disordered" evidence="1">
    <location>
        <begin position="141"/>
        <end position="203"/>
    </location>
</feature>
<reference evidence="2" key="1">
    <citation type="submission" date="2019-04" db="EMBL/GenBank/DDBJ databases">
        <title>Sequencing of skin fungus with MAO and IRED activity.</title>
        <authorList>
            <person name="Marsaioli A.J."/>
            <person name="Bonatto J.M.C."/>
            <person name="Reis Junior O."/>
        </authorList>
    </citation>
    <scope>NUCLEOTIDE SEQUENCE</scope>
    <source>
        <strain evidence="2">28M1</strain>
    </source>
</reference>
<sequence length="203" mass="23082">MSSKPSAGHIEATVLHAILKRHAKNPLARFKALETVKRTPGSVTPSSKSRNAAVRLVKKNVDNNTPAIWLQPAEGTVPTMHYYSWCALDRPTPKENKIYINMDNVTRPSHRRGEHCEKCIVDAWQNASLRMMTMDFSKLETAGREKDNAKKDRKKQRCVSGKKAFGSLRESFQSRSRREEAGMPEPPKSAKRQDVSARRIWRT</sequence>
<keyword evidence="3" id="KW-1185">Reference proteome</keyword>
<dbReference type="EMBL" id="SWKV01000059">
    <property type="protein sequence ID" value="KAF3035297.1"/>
    <property type="molecule type" value="Genomic_DNA"/>
</dbReference>
<protein>
    <submittedName>
        <fullName evidence="2">Uncharacterized protein</fullName>
    </submittedName>
</protein>
<name>A0A9P4WL75_9PLEO</name>
<accession>A0A9P4WL75</accession>
<evidence type="ECO:0000256" key="1">
    <source>
        <dbReference type="SAM" id="MobiDB-lite"/>
    </source>
</evidence>
<organism evidence="2 3">
    <name type="scientific">Didymella heteroderae</name>
    <dbReference type="NCBI Taxonomy" id="1769908"/>
    <lineage>
        <taxon>Eukaryota</taxon>
        <taxon>Fungi</taxon>
        <taxon>Dikarya</taxon>
        <taxon>Ascomycota</taxon>
        <taxon>Pezizomycotina</taxon>
        <taxon>Dothideomycetes</taxon>
        <taxon>Pleosporomycetidae</taxon>
        <taxon>Pleosporales</taxon>
        <taxon>Pleosporineae</taxon>
        <taxon>Didymellaceae</taxon>
        <taxon>Didymella</taxon>
    </lineage>
</organism>
<feature type="compositionally biased region" description="Basic and acidic residues" evidence="1">
    <location>
        <begin position="141"/>
        <end position="150"/>
    </location>
</feature>
<comment type="caution">
    <text evidence="2">The sequence shown here is derived from an EMBL/GenBank/DDBJ whole genome shotgun (WGS) entry which is preliminary data.</text>
</comment>
<dbReference type="OrthoDB" id="3941744at2759"/>
<gene>
    <name evidence="2" type="ORF">E8E12_002947</name>
</gene>